<dbReference type="KEGG" id="azo:azo3857"/>
<keyword evidence="2" id="KW-1185">Reference proteome</keyword>
<dbReference type="SUPFAM" id="SSF52096">
    <property type="entry name" value="ClpP/crotonase"/>
    <property type="match status" value="1"/>
</dbReference>
<name>A1KCB7_AZOSB</name>
<evidence type="ECO:0000313" key="2">
    <source>
        <dbReference type="Proteomes" id="UP000002588"/>
    </source>
</evidence>
<dbReference type="EC" id="4.2.1.17" evidence="1"/>
<dbReference type="PANTHER" id="PTHR11941:SF54">
    <property type="entry name" value="ENOYL-COA HYDRATASE, MITOCHONDRIAL"/>
    <property type="match status" value="1"/>
</dbReference>
<reference evidence="1 2" key="1">
    <citation type="journal article" date="2006" name="Nat. Biotechnol.">
        <title>Complete genome of the mutualistic, N2-fixing grass endophyte Azoarcus sp. strain BH72.</title>
        <authorList>
            <person name="Krause A."/>
            <person name="Ramakumar A."/>
            <person name="Bartels D."/>
            <person name="Battistoni F."/>
            <person name="Bekel T."/>
            <person name="Boch J."/>
            <person name="Boehm M."/>
            <person name="Friedrich F."/>
            <person name="Hurek T."/>
            <person name="Krause L."/>
            <person name="Linke B."/>
            <person name="McHardy A.C."/>
            <person name="Sarkar A."/>
            <person name="Schneiker S."/>
            <person name="Syed A.A."/>
            <person name="Thauer R."/>
            <person name="Vorhoelter F.-J."/>
            <person name="Weidner S."/>
            <person name="Puehler A."/>
            <person name="Reinhold-Hurek B."/>
            <person name="Kaiser O."/>
            <person name="Goesmann A."/>
        </authorList>
    </citation>
    <scope>NUCLEOTIDE SEQUENCE [LARGE SCALE GENOMIC DNA]</scope>
    <source>
        <strain evidence="1 2">BH72</strain>
    </source>
</reference>
<organism evidence="1 2">
    <name type="scientific">Azoarcus sp. (strain BH72)</name>
    <dbReference type="NCBI Taxonomy" id="418699"/>
    <lineage>
        <taxon>Bacteria</taxon>
        <taxon>Pseudomonadati</taxon>
        <taxon>Pseudomonadota</taxon>
        <taxon>Betaproteobacteria</taxon>
        <taxon>Rhodocyclales</taxon>
        <taxon>Zoogloeaceae</taxon>
        <taxon>Azoarcus</taxon>
    </lineage>
</organism>
<dbReference type="Proteomes" id="UP000002588">
    <property type="component" value="Chromosome"/>
</dbReference>
<protein>
    <submittedName>
        <fullName evidence="1">Enoyl-CoA hydratase paaG</fullName>
        <ecNumber evidence="1">4.2.1.17</ecNumber>
    </submittedName>
</protein>
<dbReference type="InterPro" id="IPR029045">
    <property type="entry name" value="ClpP/crotonase-like_dom_sf"/>
</dbReference>
<keyword evidence="1" id="KW-0456">Lyase</keyword>
<dbReference type="GO" id="GO:0006635">
    <property type="term" value="P:fatty acid beta-oxidation"/>
    <property type="evidence" value="ECO:0007669"/>
    <property type="project" value="TreeGrafter"/>
</dbReference>
<dbReference type="eggNOG" id="COG1024">
    <property type="taxonomic scope" value="Bacteria"/>
</dbReference>
<dbReference type="InterPro" id="IPR001753">
    <property type="entry name" value="Enoyl-CoA_hydra/iso"/>
</dbReference>
<dbReference type="EMBL" id="AM406670">
    <property type="protein sequence ID" value="CAL96473.1"/>
    <property type="molecule type" value="Genomic_DNA"/>
</dbReference>
<dbReference type="GO" id="GO:0004300">
    <property type="term" value="F:enoyl-CoA hydratase activity"/>
    <property type="evidence" value="ECO:0007669"/>
    <property type="project" value="UniProtKB-EC"/>
</dbReference>
<dbReference type="Gene3D" id="3.90.226.10">
    <property type="entry name" value="2-enoyl-CoA Hydratase, Chain A, domain 1"/>
    <property type="match status" value="1"/>
</dbReference>
<dbReference type="RefSeq" id="WP_011767579.1">
    <property type="nucleotide sequence ID" value="NC_008702.1"/>
</dbReference>
<dbReference type="STRING" id="62928.azo3857"/>
<proteinExistence type="predicted"/>
<dbReference type="PANTHER" id="PTHR11941">
    <property type="entry name" value="ENOYL-COA HYDRATASE-RELATED"/>
    <property type="match status" value="1"/>
</dbReference>
<accession>A1KCB7</accession>
<dbReference type="Pfam" id="PF00378">
    <property type="entry name" value="ECH_1"/>
    <property type="match status" value="1"/>
</dbReference>
<gene>
    <name evidence="1" type="primary">paaG6</name>
    <name evidence="1" type="ordered locus">azo3857</name>
</gene>
<dbReference type="AlphaFoldDB" id="A1KCB7"/>
<dbReference type="CDD" id="cd06558">
    <property type="entry name" value="crotonase-like"/>
    <property type="match status" value="1"/>
</dbReference>
<evidence type="ECO:0000313" key="1">
    <source>
        <dbReference type="EMBL" id="CAL96473.1"/>
    </source>
</evidence>
<dbReference type="HOGENOM" id="CLU_009834_7_6_4"/>
<sequence length="285" mass="30073">MSAAADYRCLRLRVDRGVAFVTLAHPPLNLLDAALTRELGRLGKQLAADDAVRVIVFDSADPDFFIAHSDVTELRALDAAALAAPVTEPGPFHRIVDRFRTMPKVTIGKLEGIARGGGSEFLLALDMRFAALGRAVLGQPEVAAGLLPGGGGTQRLPALIGRARALEVILGCQDIPADLAERWGYVNRALPADELGPFVDALAYRIASFPPRALALAKAAVDAAAAPLEQGLVVEENLFRQLLGSEEAARRAERFLALGGQTRAAELADFDALVRGQGDAGEAPA</sequence>